<evidence type="ECO:0000259" key="1">
    <source>
        <dbReference type="Pfam" id="PF01073"/>
    </source>
</evidence>
<dbReference type="EMBL" id="JAUTXT010000021">
    <property type="protein sequence ID" value="KAK3674159.1"/>
    <property type="molecule type" value="Genomic_DNA"/>
</dbReference>
<dbReference type="GO" id="GO:0016616">
    <property type="term" value="F:oxidoreductase activity, acting on the CH-OH group of donors, NAD or NADP as acceptor"/>
    <property type="evidence" value="ECO:0007669"/>
    <property type="project" value="InterPro"/>
</dbReference>
<dbReference type="PANTHER" id="PTHR48079:SF6">
    <property type="entry name" value="NAD(P)-BINDING DOMAIN-CONTAINING PROTEIN-RELATED"/>
    <property type="match status" value="1"/>
</dbReference>
<sequence>MAPATALIIGATGFVGGHLCELLATKHPQLRLLCLMRDTTPQKANDLNKLNPSVEIVEGTLEDSAIISAAAEKVDVVIHVAHSDYAPSVQAVLAGLRKRASTDSHRTPIYQHMSGLGVIADNVRGEKVDFVKEWTDVGFRLDDCPKDNTHLASDRQILEAGTRSQDGIQTAILFPGLIYGHGKTPRSGAWVPFYSTFAKAAGHAGTWGPVEVSQYCIHVRDVAAAVLCVLGYLLEDATRGGSDGLCKQIQLDDVLTRELIEDGCSLRDVPGTDHVMA</sequence>
<comment type="caution">
    <text evidence="2">The sequence shown here is derived from an EMBL/GenBank/DDBJ whole genome shotgun (WGS) entry which is preliminary data.</text>
</comment>
<dbReference type="InterPro" id="IPR002225">
    <property type="entry name" value="3Beta_OHSteriod_DH/Estase"/>
</dbReference>
<dbReference type="PANTHER" id="PTHR48079">
    <property type="entry name" value="PROTEIN YEEZ"/>
    <property type="match status" value="1"/>
</dbReference>
<feature type="domain" description="3-beta hydroxysteroid dehydrogenase/isomerase" evidence="1">
    <location>
        <begin position="7"/>
        <end position="238"/>
    </location>
</feature>
<dbReference type="SUPFAM" id="SSF51735">
    <property type="entry name" value="NAD(P)-binding Rossmann-fold domains"/>
    <property type="match status" value="1"/>
</dbReference>
<dbReference type="AlphaFoldDB" id="A0AAE0WLX8"/>
<evidence type="ECO:0000313" key="2">
    <source>
        <dbReference type="EMBL" id="KAK3674159.1"/>
    </source>
</evidence>
<keyword evidence="3" id="KW-1185">Reference proteome</keyword>
<organism evidence="2 3">
    <name type="scientific">Recurvomyces mirabilis</name>
    <dbReference type="NCBI Taxonomy" id="574656"/>
    <lineage>
        <taxon>Eukaryota</taxon>
        <taxon>Fungi</taxon>
        <taxon>Dikarya</taxon>
        <taxon>Ascomycota</taxon>
        <taxon>Pezizomycotina</taxon>
        <taxon>Dothideomycetes</taxon>
        <taxon>Dothideomycetidae</taxon>
        <taxon>Mycosphaerellales</taxon>
        <taxon>Teratosphaeriaceae</taxon>
        <taxon>Recurvomyces</taxon>
    </lineage>
</organism>
<proteinExistence type="predicted"/>
<reference evidence="2" key="1">
    <citation type="submission" date="2023-07" db="EMBL/GenBank/DDBJ databases">
        <title>Black Yeasts Isolated from many extreme environments.</title>
        <authorList>
            <person name="Coleine C."/>
            <person name="Stajich J.E."/>
            <person name="Selbmann L."/>
        </authorList>
    </citation>
    <scope>NUCLEOTIDE SEQUENCE</scope>
    <source>
        <strain evidence="2">CCFEE 5485</strain>
    </source>
</reference>
<evidence type="ECO:0000313" key="3">
    <source>
        <dbReference type="Proteomes" id="UP001274830"/>
    </source>
</evidence>
<dbReference type="GO" id="GO:0004029">
    <property type="term" value="F:aldehyde dehydrogenase (NAD+) activity"/>
    <property type="evidence" value="ECO:0007669"/>
    <property type="project" value="TreeGrafter"/>
</dbReference>
<dbReference type="GO" id="GO:0005737">
    <property type="term" value="C:cytoplasm"/>
    <property type="evidence" value="ECO:0007669"/>
    <property type="project" value="TreeGrafter"/>
</dbReference>
<dbReference type="Proteomes" id="UP001274830">
    <property type="component" value="Unassembled WGS sequence"/>
</dbReference>
<dbReference type="InterPro" id="IPR051783">
    <property type="entry name" value="NAD(P)-dependent_oxidoreduct"/>
</dbReference>
<protein>
    <recommendedName>
        <fullName evidence="1">3-beta hydroxysteroid dehydrogenase/isomerase domain-containing protein</fullName>
    </recommendedName>
</protein>
<gene>
    <name evidence="2" type="ORF">LTR78_006006</name>
</gene>
<dbReference type="GO" id="GO:0006694">
    <property type="term" value="P:steroid biosynthetic process"/>
    <property type="evidence" value="ECO:0007669"/>
    <property type="project" value="InterPro"/>
</dbReference>
<dbReference type="InterPro" id="IPR036291">
    <property type="entry name" value="NAD(P)-bd_dom_sf"/>
</dbReference>
<dbReference type="Pfam" id="PF01073">
    <property type="entry name" value="3Beta_HSD"/>
    <property type="match status" value="1"/>
</dbReference>
<dbReference type="Gene3D" id="3.40.50.720">
    <property type="entry name" value="NAD(P)-binding Rossmann-like Domain"/>
    <property type="match status" value="1"/>
</dbReference>
<accession>A0AAE0WLX8</accession>
<name>A0AAE0WLX8_9PEZI</name>